<sequence>MSGSSTKLKRKRDAKDDPPDRRFFPDKSLGGMPSELIRMITQKLSTRDLAFLVASFARERRTQAVLKLNDILYEIVDIDIGPSGLTEDVIRGASLQALLGLLKPSKRRKDRLRIKSLSFDYYSFANRESVKALEAAIAELHYLKVVVIPPFFDPPQLHVPGHLQDQFWGLKSLNPH</sequence>
<evidence type="ECO:0000313" key="3">
    <source>
        <dbReference type="Proteomes" id="UP000799770"/>
    </source>
</evidence>
<dbReference type="Proteomes" id="UP000799770">
    <property type="component" value="Unassembled WGS sequence"/>
</dbReference>
<evidence type="ECO:0000313" key="2">
    <source>
        <dbReference type="EMBL" id="KAF2114312.1"/>
    </source>
</evidence>
<keyword evidence="3" id="KW-1185">Reference proteome</keyword>
<feature type="region of interest" description="Disordered" evidence="1">
    <location>
        <begin position="1"/>
        <end position="29"/>
    </location>
</feature>
<feature type="compositionally biased region" description="Basic and acidic residues" evidence="1">
    <location>
        <begin position="13"/>
        <end position="25"/>
    </location>
</feature>
<dbReference type="EMBL" id="ML977325">
    <property type="protein sequence ID" value="KAF2114312.1"/>
    <property type="molecule type" value="Genomic_DNA"/>
</dbReference>
<organism evidence="2 3">
    <name type="scientific">Lophiotrema nucula</name>
    <dbReference type="NCBI Taxonomy" id="690887"/>
    <lineage>
        <taxon>Eukaryota</taxon>
        <taxon>Fungi</taxon>
        <taxon>Dikarya</taxon>
        <taxon>Ascomycota</taxon>
        <taxon>Pezizomycotina</taxon>
        <taxon>Dothideomycetes</taxon>
        <taxon>Pleosporomycetidae</taxon>
        <taxon>Pleosporales</taxon>
        <taxon>Lophiotremataceae</taxon>
        <taxon>Lophiotrema</taxon>
    </lineage>
</organism>
<accession>A0A6A5Z4G8</accession>
<name>A0A6A5Z4G8_9PLEO</name>
<dbReference type="AlphaFoldDB" id="A0A6A5Z4G8"/>
<evidence type="ECO:0000256" key="1">
    <source>
        <dbReference type="SAM" id="MobiDB-lite"/>
    </source>
</evidence>
<reference evidence="2" key="1">
    <citation type="journal article" date="2020" name="Stud. Mycol.">
        <title>101 Dothideomycetes genomes: a test case for predicting lifestyles and emergence of pathogens.</title>
        <authorList>
            <person name="Haridas S."/>
            <person name="Albert R."/>
            <person name="Binder M."/>
            <person name="Bloem J."/>
            <person name="Labutti K."/>
            <person name="Salamov A."/>
            <person name="Andreopoulos B."/>
            <person name="Baker S."/>
            <person name="Barry K."/>
            <person name="Bills G."/>
            <person name="Bluhm B."/>
            <person name="Cannon C."/>
            <person name="Castanera R."/>
            <person name="Culley D."/>
            <person name="Daum C."/>
            <person name="Ezra D."/>
            <person name="Gonzalez J."/>
            <person name="Henrissat B."/>
            <person name="Kuo A."/>
            <person name="Liang C."/>
            <person name="Lipzen A."/>
            <person name="Lutzoni F."/>
            <person name="Magnuson J."/>
            <person name="Mondo S."/>
            <person name="Nolan M."/>
            <person name="Ohm R."/>
            <person name="Pangilinan J."/>
            <person name="Park H.-J."/>
            <person name="Ramirez L."/>
            <person name="Alfaro M."/>
            <person name="Sun H."/>
            <person name="Tritt A."/>
            <person name="Yoshinaga Y."/>
            <person name="Zwiers L.-H."/>
            <person name="Turgeon B."/>
            <person name="Goodwin S."/>
            <person name="Spatafora J."/>
            <person name="Crous P."/>
            <person name="Grigoriev I."/>
        </authorList>
    </citation>
    <scope>NUCLEOTIDE SEQUENCE</scope>
    <source>
        <strain evidence="2">CBS 627.86</strain>
    </source>
</reference>
<gene>
    <name evidence="2" type="ORF">BDV96DRAFT_647018</name>
</gene>
<proteinExistence type="predicted"/>
<protein>
    <submittedName>
        <fullName evidence="2">Uncharacterized protein</fullName>
    </submittedName>
</protein>